<dbReference type="Proteomes" id="UP000230564">
    <property type="component" value="Unassembled WGS sequence"/>
</dbReference>
<dbReference type="InterPro" id="IPR011014">
    <property type="entry name" value="MscS_channel_TM-2"/>
</dbReference>
<feature type="domain" description="Mechanosensitive ion channel MscS C-terminal" evidence="9">
    <location>
        <begin position="260"/>
        <end position="345"/>
    </location>
</feature>
<evidence type="ECO:0000259" key="10">
    <source>
        <dbReference type="Pfam" id="PF21088"/>
    </source>
</evidence>
<organism evidence="11 12">
    <name type="scientific">Candidatus Komeilibacteria bacterium CG11_big_fil_rev_8_21_14_0_20_36_20</name>
    <dbReference type="NCBI Taxonomy" id="1974477"/>
    <lineage>
        <taxon>Bacteria</taxon>
        <taxon>Candidatus Komeiliibacteriota</taxon>
    </lineage>
</organism>
<dbReference type="InterPro" id="IPR049278">
    <property type="entry name" value="MS_channel_C"/>
</dbReference>
<dbReference type="SUPFAM" id="SSF82689">
    <property type="entry name" value="Mechanosensitive channel protein MscS (YggB), C-terminal domain"/>
    <property type="match status" value="1"/>
</dbReference>
<dbReference type="EMBL" id="PCWQ01000007">
    <property type="protein sequence ID" value="PIR07146.1"/>
    <property type="molecule type" value="Genomic_DNA"/>
</dbReference>
<comment type="subcellular location">
    <subcellularLocation>
        <location evidence="1">Cell membrane</location>
        <topology evidence="1">Multi-pass membrane protein</topology>
    </subcellularLocation>
</comment>
<dbReference type="GO" id="GO:0005886">
    <property type="term" value="C:plasma membrane"/>
    <property type="evidence" value="ECO:0007669"/>
    <property type="project" value="UniProtKB-SubCell"/>
</dbReference>
<evidence type="ECO:0000259" key="9">
    <source>
        <dbReference type="Pfam" id="PF21082"/>
    </source>
</evidence>
<feature type="transmembrane region" description="Helical" evidence="7">
    <location>
        <begin position="171"/>
        <end position="193"/>
    </location>
</feature>
<dbReference type="Pfam" id="PF00924">
    <property type="entry name" value="MS_channel_2nd"/>
    <property type="match status" value="1"/>
</dbReference>
<feature type="domain" description="Mechanosensitive ion channel MscS" evidence="8">
    <location>
        <begin position="187"/>
        <end position="253"/>
    </location>
</feature>
<feature type="transmembrane region" description="Helical" evidence="7">
    <location>
        <begin position="67"/>
        <end position="83"/>
    </location>
</feature>
<dbReference type="Gene3D" id="3.30.70.100">
    <property type="match status" value="1"/>
</dbReference>
<proteinExistence type="inferred from homology"/>
<dbReference type="InterPro" id="IPR023408">
    <property type="entry name" value="MscS_beta-dom_sf"/>
</dbReference>
<evidence type="ECO:0000313" key="11">
    <source>
        <dbReference type="EMBL" id="PIR07146.1"/>
    </source>
</evidence>
<dbReference type="PANTHER" id="PTHR30566">
    <property type="entry name" value="YNAI-RELATED MECHANOSENSITIVE ION CHANNEL"/>
    <property type="match status" value="1"/>
</dbReference>
<dbReference type="Pfam" id="PF21088">
    <property type="entry name" value="MS_channel_1st"/>
    <property type="match status" value="1"/>
</dbReference>
<keyword evidence="6 7" id="KW-0472">Membrane</keyword>
<dbReference type="InterPro" id="IPR006685">
    <property type="entry name" value="MscS_channel_2nd"/>
</dbReference>
<accession>A0A2H0NGE7</accession>
<dbReference type="Gene3D" id="1.10.287.1260">
    <property type="match status" value="1"/>
</dbReference>
<dbReference type="InterPro" id="IPR011066">
    <property type="entry name" value="MscS_channel_C_sf"/>
</dbReference>
<dbReference type="SUPFAM" id="SSF50182">
    <property type="entry name" value="Sm-like ribonucleoproteins"/>
    <property type="match status" value="1"/>
</dbReference>
<keyword evidence="4 7" id="KW-0812">Transmembrane</keyword>
<keyword evidence="3" id="KW-1003">Cell membrane</keyword>
<evidence type="ECO:0000256" key="3">
    <source>
        <dbReference type="ARBA" id="ARBA00022475"/>
    </source>
</evidence>
<evidence type="ECO:0000259" key="8">
    <source>
        <dbReference type="Pfam" id="PF00924"/>
    </source>
</evidence>
<comment type="caution">
    <text evidence="11">The sequence shown here is derived from an EMBL/GenBank/DDBJ whole genome shotgun (WGS) entry which is preliminary data.</text>
</comment>
<dbReference type="Pfam" id="PF21082">
    <property type="entry name" value="MS_channel_3rd"/>
    <property type="match status" value="1"/>
</dbReference>
<evidence type="ECO:0000256" key="5">
    <source>
        <dbReference type="ARBA" id="ARBA00022989"/>
    </source>
</evidence>
<dbReference type="GO" id="GO:0055085">
    <property type="term" value="P:transmembrane transport"/>
    <property type="evidence" value="ECO:0007669"/>
    <property type="project" value="InterPro"/>
</dbReference>
<dbReference type="SUPFAM" id="SSF82861">
    <property type="entry name" value="Mechanosensitive channel protein MscS (YggB), transmembrane region"/>
    <property type="match status" value="1"/>
</dbReference>
<dbReference type="AlphaFoldDB" id="A0A2H0NGE7"/>
<reference evidence="11 12" key="1">
    <citation type="submission" date="2017-09" db="EMBL/GenBank/DDBJ databases">
        <title>Depth-based differentiation of microbial function through sediment-hosted aquifers and enrichment of novel symbionts in the deep terrestrial subsurface.</title>
        <authorList>
            <person name="Probst A.J."/>
            <person name="Ladd B."/>
            <person name="Jarett J.K."/>
            <person name="Geller-Mcgrath D.E."/>
            <person name="Sieber C.M."/>
            <person name="Emerson J.B."/>
            <person name="Anantharaman K."/>
            <person name="Thomas B.C."/>
            <person name="Malmstrom R."/>
            <person name="Stieglmeier M."/>
            <person name="Klingl A."/>
            <person name="Woyke T."/>
            <person name="Ryan C.M."/>
            <person name="Banfield J.F."/>
        </authorList>
    </citation>
    <scope>NUCLEOTIDE SEQUENCE [LARGE SCALE GENOMIC DNA]</scope>
    <source>
        <strain evidence="11">CG11_big_fil_rev_8_21_14_0_20_36_20</strain>
    </source>
</reference>
<dbReference type="InterPro" id="IPR010920">
    <property type="entry name" value="LSM_dom_sf"/>
</dbReference>
<dbReference type="InterPro" id="IPR049142">
    <property type="entry name" value="MS_channel_1st"/>
</dbReference>
<name>A0A2H0NGE7_9BACT</name>
<keyword evidence="5 7" id="KW-1133">Transmembrane helix</keyword>
<evidence type="ECO:0000256" key="1">
    <source>
        <dbReference type="ARBA" id="ARBA00004651"/>
    </source>
</evidence>
<feature type="transmembrane region" description="Helical" evidence="7">
    <location>
        <begin position="89"/>
        <end position="107"/>
    </location>
</feature>
<feature type="domain" description="Mechanosensitive ion channel transmembrane helices 2/3" evidence="10">
    <location>
        <begin position="146"/>
        <end position="186"/>
    </location>
</feature>
<evidence type="ECO:0000313" key="12">
    <source>
        <dbReference type="Proteomes" id="UP000230564"/>
    </source>
</evidence>
<gene>
    <name evidence="11" type="ORF">COV55_01805</name>
</gene>
<evidence type="ECO:0000256" key="7">
    <source>
        <dbReference type="SAM" id="Phobius"/>
    </source>
</evidence>
<evidence type="ECO:0000256" key="2">
    <source>
        <dbReference type="ARBA" id="ARBA00008017"/>
    </source>
</evidence>
<feature type="transmembrane region" description="Helical" evidence="7">
    <location>
        <begin position="145"/>
        <end position="165"/>
    </location>
</feature>
<feature type="transmembrane region" description="Helical" evidence="7">
    <location>
        <begin position="20"/>
        <end position="46"/>
    </location>
</feature>
<sequence>MEFIDSLKNFIIWGNTGYDYVLAIIIFVGLLVILKIFQVIILTRLYKLAQKTKTDFDDVLINIFKTIRPPFYFLIALYFGIKVLTLPEIVFKILYVLFLVVIIFEIIRASEKLLNYFISGYLVQSNKDNVKSRQSSQAMMKTLQVVIRIILWVVGLMLLLSNLGVNVNSVIASLGIGGIAVALALQNILTDVFSSFAIHMDKIFQIGDYIVVGSDGGVVEKIGLKTTRIRTLQGEELVISNRELTSARVQNFRKMEERRIVFNLGVIYGTSATKLVAIPKMVENIIQPEKLARFDRCYFVEFGDFSLIFEVVLYIKSPDYEDYLKTRHRINLEIYQQFDKESIEFAYPTQTILVNKDEN</sequence>
<evidence type="ECO:0000256" key="4">
    <source>
        <dbReference type="ARBA" id="ARBA00022692"/>
    </source>
</evidence>
<dbReference type="PANTHER" id="PTHR30566:SF25">
    <property type="entry name" value="INNER MEMBRANE PROTEIN"/>
    <property type="match status" value="1"/>
</dbReference>
<dbReference type="Gene3D" id="2.30.30.60">
    <property type="match status" value="1"/>
</dbReference>
<evidence type="ECO:0000256" key="6">
    <source>
        <dbReference type="ARBA" id="ARBA00023136"/>
    </source>
</evidence>
<protein>
    <submittedName>
        <fullName evidence="11">Mechanosensitive ion channel protein MscS</fullName>
    </submittedName>
</protein>
<comment type="similarity">
    <text evidence="2">Belongs to the MscS (TC 1.A.23) family.</text>
</comment>